<feature type="domain" description="Carrier" evidence="4">
    <location>
        <begin position="107"/>
        <end position="183"/>
    </location>
</feature>
<dbReference type="InterPro" id="IPR025110">
    <property type="entry name" value="AMP-bd_C"/>
</dbReference>
<dbReference type="PROSITE" id="PS00012">
    <property type="entry name" value="PHOSPHOPANTETHEINE"/>
    <property type="match status" value="1"/>
</dbReference>
<dbReference type="Proteomes" id="UP000321832">
    <property type="component" value="Unassembled WGS sequence"/>
</dbReference>
<dbReference type="GO" id="GO:0043041">
    <property type="term" value="P:amino acid activation for nonribosomal peptide biosynthetic process"/>
    <property type="evidence" value="ECO:0007669"/>
    <property type="project" value="TreeGrafter"/>
</dbReference>
<proteinExistence type="predicted"/>
<dbReference type="GO" id="GO:0031177">
    <property type="term" value="F:phosphopantetheine binding"/>
    <property type="evidence" value="ECO:0007669"/>
    <property type="project" value="TreeGrafter"/>
</dbReference>
<organism evidence="5 6">
    <name type="scientific">Piscinibacter aquaticus</name>
    <dbReference type="NCBI Taxonomy" id="392597"/>
    <lineage>
        <taxon>Bacteria</taxon>
        <taxon>Pseudomonadati</taxon>
        <taxon>Pseudomonadota</taxon>
        <taxon>Betaproteobacteria</taxon>
        <taxon>Burkholderiales</taxon>
        <taxon>Sphaerotilaceae</taxon>
        <taxon>Piscinibacter</taxon>
    </lineage>
</organism>
<dbReference type="AlphaFoldDB" id="A0A5C6U037"/>
<dbReference type="InterPro" id="IPR006162">
    <property type="entry name" value="Ppantetheine_attach_site"/>
</dbReference>
<dbReference type="PANTHER" id="PTHR45527">
    <property type="entry name" value="NONRIBOSOMAL PEPTIDE SYNTHETASE"/>
    <property type="match status" value="1"/>
</dbReference>
<dbReference type="InterPro" id="IPR045851">
    <property type="entry name" value="AMP-bd_C_sf"/>
</dbReference>
<dbReference type="Gene3D" id="3.30.300.30">
    <property type="match status" value="1"/>
</dbReference>
<comment type="caution">
    <text evidence="5">The sequence shown here is derived from an EMBL/GenBank/DDBJ whole genome shotgun (WGS) entry which is preliminary data.</text>
</comment>
<feature type="compositionally biased region" description="Basic residues" evidence="3">
    <location>
        <begin position="169"/>
        <end position="191"/>
    </location>
</feature>
<feature type="region of interest" description="Disordered" evidence="3">
    <location>
        <begin position="165"/>
        <end position="191"/>
    </location>
</feature>
<protein>
    <recommendedName>
        <fullName evidence="4">Carrier domain-containing protein</fullName>
    </recommendedName>
</protein>
<evidence type="ECO:0000259" key="4">
    <source>
        <dbReference type="PROSITE" id="PS50075"/>
    </source>
</evidence>
<dbReference type="InterPro" id="IPR009081">
    <property type="entry name" value="PP-bd_ACP"/>
</dbReference>
<sequence length="191" mass="21025">MKLRGYRIETGEIEAALRRLPELRDAAVVLLADGATEPRLVAYPVPREPMDEGETPDWRDRLRGWLPDYMLPAQFVVLERLPVTPNGKLDRRALPVPAAPAGRTRTAPSGPTQQAVAAIWAEVLGHASFGADDDFFALGGHSLMATRVLTRVRAPRRRAGAAQLLPGAHRGRARACGRRRGRQRGQGHHRT</sequence>
<evidence type="ECO:0000256" key="2">
    <source>
        <dbReference type="ARBA" id="ARBA00022553"/>
    </source>
</evidence>
<dbReference type="EMBL" id="VOPW01000001">
    <property type="protein sequence ID" value="TXC66079.1"/>
    <property type="molecule type" value="Genomic_DNA"/>
</dbReference>
<reference evidence="5 6" key="1">
    <citation type="submission" date="2019-08" db="EMBL/GenBank/DDBJ databases">
        <authorList>
            <person name="Khan S.A."/>
            <person name="Jeon C.O."/>
            <person name="Jeong S.E."/>
        </authorList>
    </citation>
    <scope>NUCLEOTIDE SEQUENCE [LARGE SCALE GENOMIC DNA]</scope>
    <source>
        <strain evidence="6">IMCC1728</strain>
    </source>
</reference>
<evidence type="ECO:0000256" key="1">
    <source>
        <dbReference type="ARBA" id="ARBA00022450"/>
    </source>
</evidence>
<dbReference type="Pfam" id="PF13193">
    <property type="entry name" value="AMP-binding_C"/>
    <property type="match status" value="1"/>
</dbReference>
<name>A0A5C6U037_9BURK</name>
<dbReference type="GO" id="GO:0044550">
    <property type="term" value="P:secondary metabolite biosynthetic process"/>
    <property type="evidence" value="ECO:0007669"/>
    <property type="project" value="TreeGrafter"/>
</dbReference>
<dbReference type="SUPFAM" id="SSF56801">
    <property type="entry name" value="Acetyl-CoA synthetase-like"/>
    <property type="match status" value="1"/>
</dbReference>
<accession>A0A5C6U037</accession>
<keyword evidence="6" id="KW-1185">Reference proteome</keyword>
<evidence type="ECO:0000313" key="6">
    <source>
        <dbReference type="Proteomes" id="UP000321832"/>
    </source>
</evidence>
<keyword evidence="1" id="KW-0596">Phosphopantetheine</keyword>
<keyword evidence="2" id="KW-0597">Phosphoprotein</keyword>
<gene>
    <name evidence="5" type="ORF">FSC37_09535</name>
</gene>
<dbReference type="Pfam" id="PF00550">
    <property type="entry name" value="PP-binding"/>
    <property type="match status" value="1"/>
</dbReference>
<dbReference type="Gene3D" id="1.10.1200.10">
    <property type="entry name" value="ACP-like"/>
    <property type="match status" value="1"/>
</dbReference>
<evidence type="ECO:0000313" key="5">
    <source>
        <dbReference type="EMBL" id="TXC66079.1"/>
    </source>
</evidence>
<dbReference type="SUPFAM" id="SSF47336">
    <property type="entry name" value="ACP-like"/>
    <property type="match status" value="1"/>
</dbReference>
<evidence type="ECO:0000256" key="3">
    <source>
        <dbReference type="SAM" id="MobiDB-lite"/>
    </source>
</evidence>
<dbReference type="PROSITE" id="PS50075">
    <property type="entry name" value="CARRIER"/>
    <property type="match status" value="1"/>
</dbReference>
<dbReference type="InterPro" id="IPR036736">
    <property type="entry name" value="ACP-like_sf"/>
</dbReference>
<dbReference type="PANTHER" id="PTHR45527:SF1">
    <property type="entry name" value="FATTY ACID SYNTHASE"/>
    <property type="match status" value="1"/>
</dbReference>
<dbReference type="GO" id="GO:0005737">
    <property type="term" value="C:cytoplasm"/>
    <property type="evidence" value="ECO:0007669"/>
    <property type="project" value="TreeGrafter"/>
</dbReference>